<name>A0ACC2EL12_DIPCM</name>
<keyword evidence="2" id="KW-1185">Reference proteome</keyword>
<evidence type="ECO:0000313" key="2">
    <source>
        <dbReference type="Proteomes" id="UP001162992"/>
    </source>
</evidence>
<reference evidence="2" key="1">
    <citation type="journal article" date="2024" name="Proc. Natl. Acad. Sci. U.S.A.">
        <title>Extraordinary preservation of gene collinearity over three hundred million years revealed in homosporous lycophytes.</title>
        <authorList>
            <person name="Li C."/>
            <person name="Wickell D."/>
            <person name="Kuo L.Y."/>
            <person name="Chen X."/>
            <person name="Nie B."/>
            <person name="Liao X."/>
            <person name="Peng D."/>
            <person name="Ji J."/>
            <person name="Jenkins J."/>
            <person name="Williams M."/>
            <person name="Shu S."/>
            <person name="Plott C."/>
            <person name="Barry K."/>
            <person name="Rajasekar S."/>
            <person name="Grimwood J."/>
            <person name="Han X."/>
            <person name="Sun S."/>
            <person name="Hou Z."/>
            <person name="He W."/>
            <person name="Dai G."/>
            <person name="Sun C."/>
            <person name="Schmutz J."/>
            <person name="Leebens-Mack J.H."/>
            <person name="Li F.W."/>
            <person name="Wang L."/>
        </authorList>
    </citation>
    <scope>NUCLEOTIDE SEQUENCE [LARGE SCALE GENOMIC DNA]</scope>
    <source>
        <strain evidence="2">cv. PW_Plant_1</strain>
    </source>
</reference>
<comment type="caution">
    <text evidence="1">The sequence shown here is derived from an EMBL/GenBank/DDBJ whole genome shotgun (WGS) entry which is preliminary data.</text>
</comment>
<evidence type="ECO:0000313" key="1">
    <source>
        <dbReference type="EMBL" id="KAJ7567127.1"/>
    </source>
</evidence>
<dbReference type="Proteomes" id="UP001162992">
    <property type="component" value="Chromosome 2"/>
</dbReference>
<dbReference type="EMBL" id="CM055093">
    <property type="protein sequence ID" value="KAJ7567127.1"/>
    <property type="molecule type" value="Genomic_DNA"/>
</dbReference>
<sequence>MAVAYATFPRFTTQIGLLLLVPSSIAAPHGFRLVAQQHWCSYARASVSAESAFANNQGQGRGWRPKVAQEGVPQEVFEDSKFVQIKDADPRFGPPAMLLLGFRHEEIIKVEEFLKEIHGEFLKILLCTKEMITGTLWDAINSTQPNLLSVEIPKGLPRICFLSGLTGEEIMLFVQRFPEIGLESMVFAALVPKNAGKSLEELMEEIMDDHTRLTGRY</sequence>
<gene>
    <name evidence="1" type="ORF">O6H91_02G132900</name>
</gene>
<organism evidence="1 2">
    <name type="scientific">Diphasiastrum complanatum</name>
    <name type="common">Issler's clubmoss</name>
    <name type="synonym">Lycopodium complanatum</name>
    <dbReference type="NCBI Taxonomy" id="34168"/>
    <lineage>
        <taxon>Eukaryota</taxon>
        <taxon>Viridiplantae</taxon>
        <taxon>Streptophyta</taxon>
        <taxon>Embryophyta</taxon>
        <taxon>Tracheophyta</taxon>
        <taxon>Lycopodiopsida</taxon>
        <taxon>Lycopodiales</taxon>
        <taxon>Lycopodiaceae</taxon>
        <taxon>Lycopodioideae</taxon>
        <taxon>Diphasiastrum</taxon>
    </lineage>
</organism>
<proteinExistence type="predicted"/>
<protein>
    <submittedName>
        <fullName evidence="1">Uncharacterized protein</fullName>
    </submittedName>
</protein>
<accession>A0ACC2EL12</accession>